<name>A0ABQ1YWS9_9BACL</name>
<evidence type="ECO:0000256" key="1">
    <source>
        <dbReference type="SAM" id="Phobius"/>
    </source>
</evidence>
<keyword evidence="1" id="KW-0812">Transmembrane</keyword>
<evidence type="ECO:0000313" key="2">
    <source>
        <dbReference type="EMBL" id="GGH41280.1"/>
    </source>
</evidence>
<proteinExistence type="predicted"/>
<gene>
    <name evidence="2" type="ORF">GCM10008014_00690</name>
</gene>
<organism evidence="2 3">
    <name type="scientific">Paenibacillus silvae</name>
    <dbReference type="NCBI Taxonomy" id="1325358"/>
    <lineage>
        <taxon>Bacteria</taxon>
        <taxon>Bacillati</taxon>
        <taxon>Bacillota</taxon>
        <taxon>Bacilli</taxon>
        <taxon>Bacillales</taxon>
        <taxon>Paenibacillaceae</taxon>
        <taxon>Paenibacillus</taxon>
    </lineage>
</organism>
<dbReference type="EMBL" id="BMFU01000001">
    <property type="protein sequence ID" value="GGH41280.1"/>
    <property type="molecule type" value="Genomic_DNA"/>
</dbReference>
<evidence type="ECO:0008006" key="4">
    <source>
        <dbReference type="Google" id="ProtNLM"/>
    </source>
</evidence>
<comment type="caution">
    <text evidence="2">The sequence shown here is derived from an EMBL/GenBank/DDBJ whole genome shotgun (WGS) entry which is preliminary data.</text>
</comment>
<protein>
    <recommendedName>
        <fullName evidence="4">Glycosyl-4,4'-diaponeurosporenoate acyltransferase</fullName>
    </recommendedName>
</protein>
<dbReference type="RefSeq" id="WP_188590934.1">
    <property type="nucleotide sequence ID" value="NZ_BMFU01000001.1"/>
</dbReference>
<keyword evidence="3" id="KW-1185">Reference proteome</keyword>
<feature type="transmembrane region" description="Helical" evidence="1">
    <location>
        <begin position="125"/>
        <end position="145"/>
    </location>
</feature>
<keyword evidence="1" id="KW-1133">Transmembrane helix</keyword>
<feature type="transmembrane region" description="Helical" evidence="1">
    <location>
        <begin position="7"/>
        <end position="30"/>
    </location>
</feature>
<evidence type="ECO:0000313" key="3">
    <source>
        <dbReference type="Proteomes" id="UP000652153"/>
    </source>
</evidence>
<reference evidence="3" key="1">
    <citation type="journal article" date="2019" name="Int. J. Syst. Evol. Microbiol.">
        <title>The Global Catalogue of Microorganisms (GCM) 10K type strain sequencing project: providing services to taxonomists for standard genome sequencing and annotation.</title>
        <authorList>
            <consortium name="The Broad Institute Genomics Platform"/>
            <consortium name="The Broad Institute Genome Sequencing Center for Infectious Disease"/>
            <person name="Wu L."/>
            <person name="Ma J."/>
        </authorList>
    </citation>
    <scope>NUCLEOTIDE SEQUENCE [LARGE SCALE GENOMIC DNA]</scope>
    <source>
        <strain evidence="3">CGMCC 1.12770</strain>
    </source>
</reference>
<sequence length="167" mass="20130">MKKQTGYFIKIVGFLLSFFMFLLVIVYNLVPPLQMILLFGYWKNKKNRLNKQYTFSYNKKQGKYYLHHSPVMILNYTSSSDFYRYREEAVAKFKREHPNAELFAKTMTLQNYYEKNGFVGTETKMTLFIVTTTLMAVLTNIRNITKFKFWRLIQRVLSEDVMLYRIQ</sequence>
<keyword evidence="1" id="KW-0472">Membrane</keyword>
<accession>A0ABQ1YWS9</accession>
<dbReference type="Proteomes" id="UP000652153">
    <property type="component" value="Unassembled WGS sequence"/>
</dbReference>